<name>A0A0E9PMI3_ANGAN</name>
<reference evidence="1" key="1">
    <citation type="submission" date="2014-11" db="EMBL/GenBank/DDBJ databases">
        <authorList>
            <person name="Amaro Gonzalez C."/>
        </authorList>
    </citation>
    <scope>NUCLEOTIDE SEQUENCE</scope>
</reference>
<accession>A0A0E9PMI3</accession>
<proteinExistence type="predicted"/>
<protein>
    <submittedName>
        <fullName evidence="1">Uncharacterized protein</fullName>
    </submittedName>
</protein>
<evidence type="ECO:0000313" key="1">
    <source>
        <dbReference type="EMBL" id="JAH05507.1"/>
    </source>
</evidence>
<reference evidence="1" key="2">
    <citation type="journal article" date="2015" name="Fish Shellfish Immunol.">
        <title>Early steps in the European eel (Anguilla anguilla)-Vibrio vulnificus interaction in the gills: Role of the RtxA13 toxin.</title>
        <authorList>
            <person name="Callol A."/>
            <person name="Pajuelo D."/>
            <person name="Ebbesson L."/>
            <person name="Teles M."/>
            <person name="MacKenzie S."/>
            <person name="Amaro C."/>
        </authorList>
    </citation>
    <scope>NUCLEOTIDE SEQUENCE</scope>
</reference>
<organism evidence="1">
    <name type="scientific">Anguilla anguilla</name>
    <name type="common">European freshwater eel</name>
    <name type="synonym">Muraena anguilla</name>
    <dbReference type="NCBI Taxonomy" id="7936"/>
    <lineage>
        <taxon>Eukaryota</taxon>
        <taxon>Metazoa</taxon>
        <taxon>Chordata</taxon>
        <taxon>Craniata</taxon>
        <taxon>Vertebrata</taxon>
        <taxon>Euteleostomi</taxon>
        <taxon>Actinopterygii</taxon>
        <taxon>Neopterygii</taxon>
        <taxon>Teleostei</taxon>
        <taxon>Anguilliformes</taxon>
        <taxon>Anguillidae</taxon>
        <taxon>Anguilla</taxon>
    </lineage>
</organism>
<dbReference type="EMBL" id="GBXM01103070">
    <property type="protein sequence ID" value="JAH05507.1"/>
    <property type="molecule type" value="Transcribed_RNA"/>
</dbReference>
<dbReference type="AlphaFoldDB" id="A0A0E9PMI3"/>
<sequence length="31" mass="3414">MVIIVIMVSITVINRCADFGQWDTESVNGDS</sequence>